<feature type="compositionally biased region" description="Gly residues" evidence="1">
    <location>
        <begin position="440"/>
        <end position="457"/>
    </location>
</feature>
<feature type="region of interest" description="Disordered" evidence="1">
    <location>
        <begin position="529"/>
        <end position="549"/>
    </location>
</feature>
<protein>
    <submittedName>
        <fullName evidence="2">Uncharacterized protein</fullName>
    </submittedName>
</protein>
<name>A0A3D9V9J6_THECX</name>
<feature type="compositionally biased region" description="Acidic residues" evidence="1">
    <location>
        <begin position="392"/>
        <end position="401"/>
    </location>
</feature>
<gene>
    <name evidence="2" type="ORF">DFJ64_3658</name>
</gene>
<dbReference type="RefSeq" id="WP_170152665.1">
    <property type="nucleotide sequence ID" value="NZ_QTUC01000001.1"/>
</dbReference>
<evidence type="ECO:0000313" key="3">
    <source>
        <dbReference type="Proteomes" id="UP000256485"/>
    </source>
</evidence>
<evidence type="ECO:0000256" key="1">
    <source>
        <dbReference type="SAM" id="MobiDB-lite"/>
    </source>
</evidence>
<feature type="region of interest" description="Disordered" evidence="1">
    <location>
        <begin position="261"/>
        <end position="457"/>
    </location>
</feature>
<proteinExistence type="predicted"/>
<dbReference type="AlphaFoldDB" id="A0A3D9V9J6"/>
<dbReference type="Proteomes" id="UP000256485">
    <property type="component" value="Unassembled WGS sequence"/>
</dbReference>
<feature type="compositionally biased region" description="Gly residues" evidence="1">
    <location>
        <begin position="285"/>
        <end position="311"/>
    </location>
</feature>
<accession>A0A3D9V9J6</accession>
<feature type="compositionally biased region" description="Basic and acidic residues" evidence="1">
    <location>
        <begin position="364"/>
        <end position="391"/>
    </location>
</feature>
<evidence type="ECO:0000313" key="2">
    <source>
        <dbReference type="EMBL" id="REF38187.1"/>
    </source>
</evidence>
<keyword evidence="3" id="KW-1185">Reference proteome</keyword>
<sequence length="549" mass="57787">MGDTPALSSLPHVDILWRLLGLRYENVTNAPSGWEREHFPWPESFQNVADLWGQVGEQIGGENGIADQIRRELDRVLEVWKGEAAEAFKTKVNEVIYYAYQVARRCDSDIVIPSSIDATDPLERAEFSRGYKQIFNDLKEELASALTWEKSPSLPWIGDDRKEGGEFSLSMRGQKPSGSFGLKYWVLKNGEPVEIPKKHKTEIPEDEMWGYYSEAGIGTRTEDGPLYLVYVWPRDHWDFTKFYIWCEFNKEHEETCKQTARELEEKLSEGGQDMPSPPQQVPQIGGQGADVPGGGGPTGAGGPGGPGGPGLPDGPKGPSSPPETNLPDPKGPGGPTGPEGPKGPDEIPGPDDTRDPNIPPTDPYDPRPQDPSGPHDKFPDEIPEEFPRPDSDGDGIPDDIDPFPNDPDHNDDGIPDGEQWPDGYPDGDYDTGTETARAGGLPGGPSGAGIGGGAGPGAGAVGGPGAPGVGPGAGVAGAGVGGSPGVAGGVPGAGSGAAGLRGGMMPMMGAGMGGHDAGQDQQRNTYLEEDEDVWGADDDAPPPVIGGGL</sequence>
<comment type="caution">
    <text evidence="2">The sequence shown here is derived from an EMBL/GenBank/DDBJ whole genome shotgun (WGS) entry which is preliminary data.</text>
</comment>
<dbReference type="EMBL" id="QTUC01000001">
    <property type="protein sequence ID" value="REF38187.1"/>
    <property type="molecule type" value="Genomic_DNA"/>
</dbReference>
<organism evidence="2 3">
    <name type="scientific">Thermasporomyces composti</name>
    <dbReference type="NCBI Taxonomy" id="696763"/>
    <lineage>
        <taxon>Bacteria</taxon>
        <taxon>Bacillati</taxon>
        <taxon>Actinomycetota</taxon>
        <taxon>Actinomycetes</taxon>
        <taxon>Propionibacteriales</taxon>
        <taxon>Nocardioidaceae</taxon>
        <taxon>Thermasporomyces</taxon>
    </lineage>
</organism>
<reference evidence="2 3" key="1">
    <citation type="submission" date="2018-08" db="EMBL/GenBank/DDBJ databases">
        <title>Sequencing the genomes of 1000 actinobacteria strains.</title>
        <authorList>
            <person name="Klenk H.-P."/>
        </authorList>
    </citation>
    <scope>NUCLEOTIDE SEQUENCE [LARGE SCALE GENOMIC DNA]</scope>
    <source>
        <strain evidence="2 3">DSM 22891</strain>
    </source>
</reference>
<feature type="compositionally biased region" description="Acidic residues" evidence="1">
    <location>
        <begin position="529"/>
        <end position="540"/>
    </location>
</feature>